<sequence>MMVAYLIMATIIVLSLMYLFGSISHRIDHGLNDEYAQTFAMVRRKEISLEEEAGRLTASESSQLLCDIDFEMKSIDGRQKRFFNNDIDFARWVMLAVVMVSVLGSVSLYQQIGYSKEVAFTKDLQTQQLTSQKVSDFLKYRSARYDRVEDWYYLATDYVSTEKYKEAVLAFERALEKLPRNAENRVNLLVEYAQAIFYANGGQSSEKMLNVVDAILQVAPTQATALDLKGVANFAQQDYLGAVLAWQEAIRYSGHSTERLALLSAISRARELGGIDYQQVAPIITDQLAVKVEWDASELTWQKDDVLLVYALMKGEKMPIAIQRVFPDDLAQPILLTNLDSLMPTVTLAETDKVDLVIKLAKINDNDLTKGRIIGIKHGLLTNRKEIFEIKVAL</sequence>
<evidence type="ECO:0000256" key="4">
    <source>
        <dbReference type="SAM" id="Phobius"/>
    </source>
</evidence>
<feature type="domain" description="Cytochrome c-type biogenesis protein H TPR" evidence="6">
    <location>
        <begin position="146"/>
        <end position="253"/>
    </location>
</feature>
<dbReference type="EMBL" id="QNSE01000009">
    <property type="protein sequence ID" value="RBP81812.1"/>
    <property type="molecule type" value="Genomic_DNA"/>
</dbReference>
<comment type="caution">
    <text evidence="7">The sequence shown here is derived from an EMBL/GenBank/DDBJ whole genome shotgun (WGS) entry which is preliminary data.</text>
</comment>
<dbReference type="GO" id="GO:0005886">
    <property type="term" value="C:plasma membrane"/>
    <property type="evidence" value="ECO:0007669"/>
    <property type="project" value="TreeGrafter"/>
</dbReference>
<dbReference type="SMART" id="SM00028">
    <property type="entry name" value="TPR"/>
    <property type="match status" value="2"/>
</dbReference>
<feature type="transmembrane region" description="Helical" evidence="4">
    <location>
        <begin position="89"/>
        <end position="109"/>
    </location>
</feature>
<keyword evidence="4" id="KW-0472">Membrane</keyword>
<evidence type="ECO:0000313" key="7">
    <source>
        <dbReference type="EMBL" id="RBP81812.1"/>
    </source>
</evidence>
<dbReference type="InterPro" id="IPR051263">
    <property type="entry name" value="C-type_cytochrome_biogenesis"/>
</dbReference>
<keyword evidence="4" id="KW-0812">Transmembrane</keyword>
<evidence type="ECO:0000256" key="2">
    <source>
        <dbReference type="ARBA" id="ARBA00022803"/>
    </source>
</evidence>
<dbReference type="InterPro" id="IPR056413">
    <property type="entry name" value="TPR_CcmH_CycH"/>
</dbReference>
<keyword evidence="4" id="KW-1133">Transmembrane helix</keyword>
<accession>A0A366J4H0</accession>
<dbReference type="InterPro" id="IPR019734">
    <property type="entry name" value="TPR_rpt"/>
</dbReference>
<name>A0A366J4H0_9GAMM</name>
<dbReference type="Gene3D" id="1.25.40.10">
    <property type="entry name" value="Tetratricopeptide repeat domain"/>
    <property type="match status" value="1"/>
</dbReference>
<evidence type="ECO:0000259" key="6">
    <source>
        <dbReference type="Pfam" id="PF23914"/>
    </source>
</evidence>
<dbReference type="Pfam" id="PF23892">
    <property type="entry name" value="Ig_CycH"/>
    <property type="match status" value="1"/>
</dbReference>
<dbReference type="Pfam" id="PF23914">
    <property type="entry name" value="TPR_CcmH_CycH"/>
    <property type="match status" value="1"/>
</dbReference>
<proteinExistence type="predicted"/>
<dbReference type="InterPro" id="IPR011990">
    <property type="entry name" value="TPR-like_helical_dom_sf"/>
</dbReference>
<gene>
    <name evidence="7" type="ORF">DFP80_109112</name>
</gene>
<organism evidence="7 8">
    <name type="scientific">Marinomonas rhizomae</name>
    <dbReference type="NCBI Taxonomy" id="491948"/>
    <lineage>
        <taxon>Bacteria</taxon>
        <taxon>Pseudomonadati</taxon>
        <taxon>Pseudomonadota</taxon>
        <taxon>Gammaproteobacteria</taxon>
        <taxon>Oceanospirillales</taxon>
        <taxon>Oceanospirillaceae</taxon>
        <taxon>Marinomonas</taxon>
    </lineage>
</organism>
<keyword evidence="8" id="KW-1185">Reference proteome</keyword>
<evidence type="ECO:0000259" key="5">
    <source>
        <dbReference type="Pfam" id="PF23892"/>
    </source>
</evidence>
<feature type="transmembrane region" description="Helical" evidence="4">
    <location>
        <begin position="6"/>
        <end position="23"/>
    </location>
</feature>
<evidence type="ECO:0000313" key="8">
    <source>
        <dbReference type="Proteomes" id="UP000252792"/>
    </source>
</evidence>
<reference evidence="7 8" key="1">
    <citation type="submission" date="2018-06" db="EMBL/GenBank/DDBJ databases">
        <title>Genomic Encyclopedia of Type Strains, Phase III (KMG-III): the genomes of soil and plant-associated and newly described type strains.</title>
        <authorList>
            <person name="Whitman W."/>
        </authorList>
    </citation>
    <scope>NUCLEOTIDE SEQUENCE [LARGE SCALE GENOMIC DNA]</scope>
    <source>
        <strain evidence="7 8">CECT 7377</strain>
    </source>
</reference>
<keyword evidence="2 3" id="KW-0802">TPR repeat</keyword>
<dbReference type="PANTHER" id="PTHR47870:SF4">
    <property type="entry name" value="CYTOCHROME C-TYPE BIOGENESIS PROTEIN CYCH"/>
    <property type="match status" value="1"/>
</dbReference>
<dbReference type="AlphaFoldDB" id="A0A366J4H0"/>
<dbReference type="PROSITE" id="PS50005">
    <property type="entry name" value="TPR"/>
    <property type="match status" value="1"/>
</dbReference>
<feature type="domain" description="Cytochrome c-type biogenesis protein H Ig-like" evidence="5">
    <location>
        <begin position="299"/>
        <end position="390"/>
    </location>
</feature>
<dbReference type="RefSeq" id="WP_241560252.1">
    <property type="nucleotide sequence ID" value="NZ_QNSE01000009.1"/>
</dbReference>
<dbReference type="Proteomes" id="UP000252792">
    <property type="component" value="Unassembled WGS sequence"/>
</dbReference>
<evidence type="ECO:0000256" key="3">
    <source>
        <dbReference type="PROSITE-ProRule" id="PRU00339"/>
    </source>
</evidence>
<evidence type="ECO:0000256" key="1">
    <source>
        <dbReference type="ARBA" id="ARBA00022737"/>
    </source>
</evidence>
<protein>
    <submittedName>
        <fullName evidence="7">Cytochrome c-type biogenesis protein CcmH</fullName>
    </submittedName>
</protein>
<feature type="repeat" description="TPR" evidence="3">
    <location>
        <begin position="148"/>
        <end position="181"/>
    </location>
</feature>
<dbReference type="SUPFAM" id="SSF48452">
    <property type="entry name" value="TPR-like"/>
    <property type="match status" value="1"/>
</dbReference>
<dbReference type="InterPro" id="IPR056412">
    <property type="entry name" value="Ig_CycH"/>
</dbReference>
<keyword evidence="1" id="KW-0677">Repeat</keyword>
<dbReference type="PANTHER" id="PTHR47870">
    <property type="entry name" value="CYTOCHROME C-TYPE BIOGENESIS PROTEIN CCMH"/>
    <property type="match status" value="1"/>
</dbReference>